<dbReference type="SUPFAM" id="SSF53474">
    <property type="entry name" value="alpha/beta-Hydrolases"/>
    <property type="match status" value="1"/>
</dbReference>
<dbReference type="PANTHER" id="PTHR43433">
    <property type="entry name" value="HYDROLASE, ALPHA/BETA FOLD FAMILY PROTEIN"/>
    <property type="match status" value="1"/>
</dbReference>
<dbReference type="EMBL" id="FMAE01000004">
    <property type="protein sequence ID" value="SCB27511.1"/>
    <property type="molecule type" value="Genomic_DNA"/>
</dbReference>
<gene>
    <name evidence="2" type="ORF">GA0061099_100436</name>
</gene>
<organism evidence="2 3">
    <name type="scientific">Bradyrhizobium yuanmingense</name>
    <dbReference type="NCBI Taxonomy" id="108015"/>
    <lineage>
        <taxon>Bacteria</taxon>
        <taxon>Pseudomonadati</taxon>
        <taxon>Pseudomonadota</taxon>
        <taxon>Alphaproteobacteria</taxon>
        <taxon>Hyphomicrobiales</taxon>
        <taxon>Nitrobacteraceae</taxon>
        <taxon>Bradyrhizobium</taxon>
    </lineage>
</organism>
<accession>A0A1C3VIG2</accession>
<dbReference type="AlphaFoldDB" id="A0A1C3VIG2"/>
<name>A0A1C3VIG2_9BRAD</name>
<protein>
    <submittedName>
        <fullName evidence="2">Pimeloyl-ACP methyl ester carboxylesterase</fullName>
    </submittedName>
</protein>
<dbReference type="InterPro" id="IPR029058">
    <property type="entry name" value="AB_hydrolase_fold"/>
</dbReference>
<dbReference type="PRINTS" id="PR00111">
    <property type="entry name" value="ABHYDROLASE"/>
</dbReference>
<dbReference type="InterPro" id="IPR050471">
    <property type="entry name" value="AB_hydrolase"/>
</dbReference>
<dbReference type="InterPro" id="IPR000073">
    <property type="entry name" value="AB_hydrolase_1"/>
</dbReference>
<evidence type="ECO:0000313" key="3">
    <source>
        <dbReference type="Proteomes" id="UP000183174"/>
    </source>
</evidence>
<evidence type="ECO:0000259" key="1">
    <source>
        <dbReference type="Pfam" id="PF00561"/>
    </source>
</evidence>
<proteinExistence type="predicted"/>
<dbReference type="Pfam" id="PF00561">
    <property type="entry name" value="Abhydrolase_1"/>
    <property type="match status" value="1"/>
</dbReference>
<dbReference type="Gene3D" id="3.40.50.1820">
    <property type="entry name" value="alpha/beta hydrolase"/>
    <property type="match status" value="1"/>
</dbReference>
<sequence>MIMSTQFESAPNRYVVASDGVKYAYRRLGVPGTRPLIFMQHFTGTMDSWDPAVVNALARHRTVVIFDNAGVGLSGGKTPDNVAQMTIDAEAFIEALDLGEVDLLGFSLGGFLAQLMAARGKLPVRRIVLAGSAPQGGEEHLLAVVTEAFAKQAPEVRLPLFFTPSEASQAAGRAFVARATARTTERAPESGENVRTAQAKAIINWCADKSAAHSLLKRIGRPSLIVHGRDDTMFPVTNAFTMVEQMSEATLIVYPDSAHGAIFQYPQIFASHVETFLSA</sequence>
<evidence type="ECO:0000313" key="2">
    <source>
        <dbReference type="EMBL" id="SCB27511.1"/>
    </source>
</evidence>
<feature type="domain" description="AB hydrolase-1" evidence="1">
    <location>
        <begin position="35"/>
        <end position="263"/>
    </location>
</feature>
<dbReference type="Proteomes" id="UP000183174">
    <property type="component" value="Unassembled WGS sequence"/>
</dbReference>
<dbReference type="PANTHER" id="PTHR43433:SF5">
    <property type="entry name" value="AB HYDROLASE-1 DOMAIN-CONTAINING PROTEIN"/>
    <property type="match status" value="1"/>
</dbReference>
<reference evidence="2 3" key="1">
    <citation type="submission" date="2016-08" db="EMBL/GenBank/DDBJ databases">
        <authorList>
            <person name="Seilhamer J.J."/>
        </authorList>
    </citation>
    <scope>NUCLEOTIDE SEQUENCE [LARGE SCALE GENOMIC DNA]</scope>
    <source>
        <strain evidence="2 3">CCBAU 10071</strain>
    </source>
</reference>